<dbReference type="InterPro" id="IPR036689">
    <property type="entry name" value="ESAT-6-like_sf"/>
</dbReference>
<protein>
    <submittedName>
        <fullName evidence="1">Uncharacterized protein</fullName>
    </submittedName>
</protein>
<dbReference type="RefSeq" id="WP_047315927.1">
    <property type="nucleotide sequence ID" value="NZ_LDPQ01000018.1"/>
</dbReference>
<accession>A0A0I9UXI2</accession>
<dbReference type="Proteomes" id="UP000036334">
    <property type="component" value="Unassembled WGS sequence"/>
</dbReference>
<dbReference type="AlphaFoldDB" id="A0A0I9UXI2"/>
<gene>
    <name evidence="1" type="ORF">ABH38_15820</name>
</gene>
<reference evidence="1 2" key="1">
    <citation type="submission" date="2015-05" db="EMBL/GenBank/DDBJ databases">
        <title>Genome sequence of Mycobacterium haemophilum.</title>
        <authorList>
            <person name="Greninger A.L."/>
            <person name="Cunningham G."/>
            <person name="Miller S."/>
        </authorList>
    </citation>
    <scope>NUCLEOTIDE SEQUENCE [LARGE SCALE GENOMIC DNA]</scope>
    <source>
        <strain evidence="2">UC1</strain>
    </source>
</reference>
<dbReference type="Gene3D" id="1.10.287.1060">
    <property type="entry name" value="ESAT-6-like"/>
    <property type="match status" value="1"/>
</dbReference>
<organism evidence="1 2">
    <name type="scientific">Mycobacterium haemophilum</name>
    <dbReference type="NCBI Taxonomy" id="29311"/>
    <lineage>
        <taxon>Bacteria</taxon>
        <taxon>Bacillati</taxon>
        <taxon>Actinomycetota</taxon>
        <taxon>Actinomycetes</taxon>
        <taxon>Mycobacteriales</taxon>
        <taxon>Mycobacteriaceae</taxon>
        <taxon>Mycobacterium</taxon>
    </lineage>
</organism>
<sequence>MATDYQLGHIDTDEAAIGALAAALDAEHQQIAGDVLAVGDFWSGAGPAECRELVTKLGLNFQMIYQRAGSSRRSPRSG</sequence>
<name>A0A0I9UXI2_9MYCO</name>
<dbReference type="SUPFAM" id="SSF140453">
    <property type="entry name" value="EsxAB dimer-like"/>
    <property type="match status" value="1"/>
</dbReference>
<evidence type="ECO:0000313" key="2">
    <source>
        <dbReference type="Proteomes" id="UP000036334"/>
    </source>
</evidence>
<evidence type="ECO:0000313" key="1">
    <source>
        <dbReference type="EMBL" id="KLO35353.1"/>
    </source>
</evidence>
<keyword evidence="2" id="KW-1185">Reference proteome</keyword>
<dbReference type="EMBL" id="LDPR01000015">
    <property type="protein sequence ID" value="KLO35353.1"/>
    <property type="molecule type" value="Genomic_DNA"/>
</dbReference>
<dbReference type="PATRIC" id="fig|29311.18.peg.1619"/>
<proteinExistence type="predicted"/>
<comment type="caution">
    <text evidence="1">The sequence shown here is derived from an EMBL/GenBank/DDBJ whole genome shotgun (WGS) entry which is preliminary data.</text>
</comment>